<comment type="similarity">
    <text evidence="2">Belongs to the short-chain dehydrogenases/reductases (SDR) family.</text>
</comment>
<name>A0A8B8HX25_VANTA</name>
<dbReference type="GeneID" id="113394969"/>
<dbReference type="GO" id="GO:0008202">
    <property type="term" value="P:steroid metabolic process"/>
    <property type="evidence" value="ECO:0007669"/>
    <property type="project" value="TreeGrafter"/>
</dbReference>
<keyword evidence="1" id="KW-0560">Oxidoreductase</keyword>
<dbReference type="Proteomes" id="UP001652626">
    <property type="component" value="Chromosome 9"/>
</dbReference>
<protein>
    <submittedName>
        <fullName evidence="4">D-beta-hydroxybutyrate dehydrogenase, mitochondrial</fullName>
    </submittedName>
</protein>
<sequence>MSWTKVVAITGCDSGLGWALAARMAREGLITVPGMYNGTATEASQALKNLCAHPFKLDVTDSKSVHEFSDYVKSIVKKNSNYKLYAVINNAGVMTIGDYEWHTPQIIENTINVNLLGAMRVVSAFLPDLRKSAQSGVKPRIINVASHCGLHPLPGFGPYSASKAGVLAWTQALRMEYLQNDLKVLTFIPGGFVGSSNLLKSQFLNGTAMLEHIHQDQKALHEKKIRILNDYLKQASNNTRFDSLNDENIIETFMKALTDNNPKKMYKLESLRYKFYYNLFKLPLPDTIHKSLIKRFLKFPEI</sequence>
<organism evidence="3 4">
    <name type="scientific">Vanessa tameamea</name>
    <name type="common">Kamehameha butterfly</name>
    <dbReference type="NCBI Taxonomy" id="334116"/>
    <lineage>
        <taxon>Eukaryota</taxon>
        <taxon>Metazoa</taxon>
        <taxon>Ecdysozoa</taxon>
        <taxon>Arthropoda</taxon>
        <taxon>Hexapoda</taxon>
        <taxon>Insecta</taxon>
        <taxon>Pterygota</taxon>
        <taxon>Neoptera</taxon>
        <taxon>Endopterygota</taxon>
        <taxon>Lepidoptera</taxon>
        <taxon>Glossata</taxon>
        <taxon>Ditrysia</taxon>
        <taxon>Papilionoidea</taxon>
        <taxon>Nymphalidae</taxon>
        <taxon>Nymphalinae</taxon>
        <taxon>Vanessa</taxon>
    </lineage>
</organism>
<evidence type="ECO:0000313" key="4">
    <source>
        <dbReference type="RefSeq" id="XP_026488256.2"/>
    </source>
</evidence>
<dbReference type="RefSeq" id="XP_026488256.2">
    <property type="nucleotide sequence ID" value="XM_026632471.2"/>
</dbReference>
<evidence type="ECO:0000256" key="2">
    <source>
        <dbReference type="RuleBase" id="RU000363"/>
    </source>
</evidence>
<dbReference type="GO" id="GO:0016491">
    <property type="term" value="F:oxidoreductase activity"/>
    <property type="evidence" value="ECO:0007669"/>
    <property type="project" value="UniProtKB-KW"/>
</dbReference>
<gene>
    <name evidence="4" type="primary">Sro</name>
</gene>
<dbReference type="Gene3D" id="3.40.50.720">
    <property type="entry name" value="NAD(P)-binding Rossmann-like Domain"/>
    <property type="match status" value="1"/>
</dbReference>
<dbReference type="InterPro" id="IPR002347">
    <property type="entry name" value="SDR_fam"/>
</dbReference>
<evidence type="ECO:0000256" key="1">
    <source>
        <dbReference type="ARBA" id="ARBA00023002"/>
    </source>
</evidence>
<dbReference type="PRINTS" id="PR00080">
    <property type="entry name" value="SDRFAMILY"/>
</dbReference>
<dbReference type="InterPro" id="IPR036291">
    <property type="entry name" value="NAD(P)-bd_dom_sf"/>
</dbReference>
<dbReference type="PANTHER" id="PTHR43313">
    <property type="entry name" value="SHORT-CHAIN DEHYDROGENASE/REDUCTASE FAMILY 9C"/>
    <property type="match status" value="1"/>
</dbReference>
<dbReference type="OMA" id="SCCHNLK"/>
<accession>A0A8B8HX25</accession>
<reference evidence="4" key="1">
    <citation type="submission" date="2025-08" db="UniProtKB">
        <authorList>
            <consortium name="RefSeq"/>
        </authorList>
    </citation>
    <scope>IDENTIFICATION</scope>
    <source>
        <tissue evidence="4">Whole body</tissue>
    </source>
</reference>
<dbReference type="AlphaFoldDB" id="A0A8B8HX25"/>
<dbReference type="OrthoDB" id="294295at2759"/>
<dbReference type="SUPFAM" id="SSF51735">
    <property type="entry name" value="NAD(P)-binding Rossmann-fold domains"/>
    <property type="match status" value="1"/>
</dbReference>
<dbReference type="InterPro" id="IPR020904">
    <property type="entry name" value="Sc_DH/Rdtase_CS"/>
</dbReference>
<dbReference type="Pfam" id="PF00106">
    <property type="entry name" value="adh_short"/>
    <property type="match status" value="1"/>
</dbReference>
<keyword evidence="3" id="KW-1185">Reference proteome</keyword>
<dbReference type="PRINTS" id="PR00081">
    <property type="entry name" value="GDHRDH"/>
</dbReference>
<evidence type="ECO:0000313" key="3">
    <source>
        <dbReference type="Proteomes" id="UP001652626"/>
    </source>
</evidence>
<dbReference type="PROSITE" id="PS00061">
    <property type="entry name" value="ADH_SHORT"/>
    <property type="match status" value="1"/>
</dbReference>
<proteinExistence type="inferred from homology"/>
<dbReference type="PANTHER" id="PTHR43313:SF36">
    <property type="entry name" value="D-BETA-HYDROXYBUTYRATE DEHYDROGENASE, MITOCHONDRIAL"/>
    <property type="match status" value="1"/>
</dbReference>